<comment type="caution">
    <text evidence="2">The sequence shown here is derived from an EMBL/GenBank/DDBJ whole genome shotgun (WGS) entry which is preliminary data.</text>
</comment>
<name>A0A9Q0RXJ3_9DIPT</name>
<organism evidence="2 3">
    <name type="scientific">Pseudolycoriella hygida</name>
    <dbReference type="NCBI Taxonomy" id="35572"/>
    <lineage>
        <taxon>Eukaryota</taxon>
        <taxon>Metazoa</taxon>
        <taxon>Ecdysozoa</taxon>
        <taxon>Arthropoda</taxon>
        <taxon>Hexapoda</taxon>
        <taxon>Insecta</taxon>
        <taxon>Pterygota</taxon>
        <taxon>Neoptera</taxon>
        <taxon>Endopterygota</taxon>
        <taxon>Diptera</taxon>
        <taxon>Nematocera</taxon>
        <taxon>Sciaroidea</taxon>
        <taxon>Sciaridae</taxon>
        <taxon>Pseudolycoriella</taxon>
    </lineage>
</organism>
<evidence type="ECO:0000256" key="1">
    <source>
        <dbReference type="SAM" id="SignalP"/>
    </source>
</evidence>
<gene>
    <name evidence="2" type="ORF">Bhyg_14549</name>
</gene>
<accession>A0A9Q0RXJ3</accession>
<keyword evidence="3" id="KW-1185">Reference proteome</keyword>
<reference evidence="2" key="1">
    <citation type="submission" date="2022-07" db="EMBL/GenBank/DDBJ databases">
        <authorList>
            <person name="Trinca V."/>
            <person name="Uliana J.V.C."/>
            <person name="Torres T.T."/>
            <person name="Ward R.J."/>
            <person name="Monesi N."/>
        </authorList>
    </citation>
    <scope>NUCLEOTIDE SEQUENCE</scope>
    <source>
        <strain evidence="2">HSMRA1968</strain>
        <tissue evidence="2">Whole embryos</tissue>
    </source>
</reference>
<evidence type="ECO:0000313" key="2">
    <source>
        <dbReference type="EMBL" id="KAJ6635963.1"/>
    </source>
</evidence>
<dbReference type="OrthoDB" id="7783618at2759"/>
<proteinExistence type="predicted"/>
<sequence>MIFAHILLPAILFAICRAQPYNESPQQSFTSYDERPSIDEYRHLVTNSVLRMKDSCRIYDYLLDVDKKWTEDDGKLEVAPYGGSEQIRSNREFFIHNLLRILTEQSDDESTTDLQPNNLFNLMLTRILATDLKLGSQLVSLLHAKCCRDALNCLEKREPRTIKKVKFHSWGGKRDGRNGIDDVPKIVLRTPFRPWGGKRSRPIDLQDDEWTNANR</sequence>
<dbReference type="EMBL" id="WJQU01000004">
    <property type="protein sequence ID" value="KAJ6635963.1"/>
    <property type="molecule type" value="Genomic_DNA"/>
</dbReference>
<evidence type="ECO:0000313" key="3">
    <source>
        <dbReference type="Proteomes" id="UP001151699"/>
    </source>
</evidence>
<feature type="signal peptide" evidence="1">
    <location>
        <begin position="1"/>
        <end position="18"/>
    </location>
</feature>
<feature type="chain" id="PRO_5040141224" evidence="1">
    <location>
        <begin position="19"/>
        <end position="215"/>
    </location>
</feature>
<protein>
    <submittedName>
        <fullName evidence="2">Leucokinin</fullName>
    </submittedName>
</protein>
<dbReference type="AlphaFoldDB" id="A0A9Q0RXJ3"/>
<keyword evidence="1" id="KW-0732">Signal</keyword>
<dbReference type="Proteomes" id="UP001151699">
    <property type="component" value="Chromosome C"/>
</dbReference>